<proteinExistence type="predicted"/>
<evidence type="ECO:0000256" key="4">
    <source>
        <dbReference type="ARBA" id="ARBA00022840"/>
    </source>
</evidence>
<keyword evidence="1 6" id="KW-0479">Metal-binding</keyword>
<organism evidence="9 12">
    <name type="scientific">Sulfolobus acidocaldarius</name>
    <dbReference type="NCBI Taxonomy" id="2285"/>
    <lineage>
        <taxon>Archaea</taxon>
        <taxon>Thermoproteota</taxon>
        <taxon>Thermoprotei</taxon>
        <taxon>Sulfolobales</taxon>
        <taxon>Sulfolobaceae</taxon>
        <taxon>Sulfolobus</taxon>
    </lineage>
</organism>
<evidence type="ECO:0000256" key="6">
    <source>
        <dbReference type="PROSITE-ProRule" id="PRU00471"/>
    </source>
</evidence>
<evidence type="ECO:0000256" key="1">
    <source>
        <dbReference type="ARBA" id="ARBA00022723"/>
    </source>
</evidence>
<evidence type="ECO:0000313" key="12">
    <source>
        <dbReference type="Proteomes" id="UP000065473"/>
    </source>
</evidence>
<dbReference type="PROSITE" id="PS51131">
    <property type="entry name" value="ZN_HOOK"/>
    <property type="match status" value="1"/>
</dbReference>
<feature type="binding site" evidence="6">
    <location>
        <position position="290"/>
    </location>
    <ligand>
        <name>Zn(2+)</name>
        <dbReference type="ChEBI" id="CHEBI:29105"/>
    </ligand>
</feature>
<dbReference type="EMBL" id="CP013695">
    <property type="protein sequence ID" value="ALU32278.1"/>
    <property type="molecule type" value="Genomic_DNA"/>
</dbReference>
<dbReference type="GO" id="GO:0046872">
    <property type="term" value="F:metal ion binding"/>
    <property type="evidence" value="ECO:0007669"/>
    <property type="project" value="UniProtKB-UniRule"/>
</dbReference>
<dbReference type="Proteomes" id="UP000060043">
    <property type="component" value="Chromosome"/>
</dbReference>
<dbReference type="STRING" id="1435377.SUSAZ_00215"/>
<dbReference type="GeneID" id="14550578"/>
<evidence type="ECO:0000256" key="5">
    <source>
        <dbReference type="ARBA" id="ARBA00023054"/>
    </source>
</evidence>
<evidence type="ECO:0000256" key="3">
    <source>
        <dbReference type="ARBA" id="ARBA00022833"/>
    </source>
</evidence>
<keyword evidence="3 6" id="KW-0862">Zinc</keyword>
<gene>
    <name evidence="9" type="ORF">ATY89_06035</name>
    <name evidence="10" type="ORF">ATZ20_09060</name>
</gene>
<dbReference type="PaxDb" id="1435377-SUSAZ_00215"/>
<evidence type="ECO:0000313" key="9">
    <source>
        <dbReference type="EMBL" id="ALU29548.1"/>
    </source>
</evidence>
<dbReference type="InterPro" id="IPR027417">
    <property type="entry name" value="P-loop_NTPase"/>
</dbReference>
<feature type="domain" description="Zinc-hook" evidence="8">
    <location>
        <begin position="241"/>
        <end position="342"/>
    </location>
</feature>
<keyword evidence="4" id="KW-0067">ATP-binding</keyword>
<evidence type="ECO:0000313" key="10">
    <source>
        <dbReference type="EMBL" id="ALU32278.1"/>
    </source>
</evidence>
<feature type="coiled-coil region" evidence="7">
    <location>
        <begin position="130"/>
        <end position="268"/>
    </location>
</feature>
<evidence type="ECO:0000256" key="7">
    <source>
        <dbReference type="SAM" id="Coils"/>
    </source>
</evidence>
<dbReference type="Gene3D" id="1.10.287.510">
    <property type="entry name" value="Helix hairpin bin"/>
    <property type="match status" value="1"/>
</dbReference>
<sequence length="581" mass="68251">MQVRILNIGGINRELVLSLEKGITIYRAPNAYGKTSLSKALVSLLTNEITAEDLLNVFSDEGFVEIEMDGKKYFRRLKRIKNRILEEKNLIADDKNATLLSYFSPENPLIARIITGDENIEWFISSTSRIDELKRRRESLIMKLEEVKSNYNNLLRTYDDIKKIANELENINLEIERLEKEKENVTVQTEQTIKITRQNRIVEIRERIQAKIKELKEKETKIQKLTQELEELKGKANIELKDKLTKEIQEIDRELDSLINRQNSIEIEQGVLTRILQDIQEAERIHSSMCPVCGSKVEPDLWKVRFETVKKDINELDRTKNDIINNINKKKMRRSELLQKVKEIERTEELIAQKSKALENLNIEASVINRTIEALQKQLKSLEERVESTYEVESKDNDIDKRIEELRKRRSDLELQLQQLGIPKKVAEEIESLKKQIDDINKQIDDINREYIRRLTVVKEEFETLSNSILKELEFNYTAEIDEKYRLVIKKDGVTMELRRLSTSEKTTLALILILVGLKEYFKAPFFIIDESFMTFDQKRFSRVLKYLNGIVDYVIITKSDETLQVKTERLLETRELPVLS</sequence>
<evidence type="ECO:0000313" key="11">
    <source>
        <dbReference type="Proteomes" id="UP000060043"/>
    </source>
</evidence>
<dbReference type="OMA" id="IWIERRE"/>
<reference evidence="11 12" key="1">
    <citation type="submission" date="2015-12" db="EMBL/GenBank/DDBJ databases">
        <title>A stable core within a dynamic pangenome in Sulfolobus acidocaldarius.</title>
        <authorList>
            <person name="Anderson R."/>
            <person name="Kouris A."/>
            <person name="Seward C."/>
            <person name="Campbell K."/>
            <person name="Whitaker R."/>
        </authorList>
    </citation>
    <scope>NUCLEOTIDE SEQUENCE [LARGE SCALE GENOMIC DNA]</scope>
    <source>
        <strain evidence="9 12">GG12-C01-09</strain>
        <strain evidence="10 11">NG05B_CO5_07</strain>
    </source>
</reference>
<feature type="coiled-coil region" evidence="7">
    <location>
        <begin position="327"/>
        <end position="450"/>
    </location>
</feature>
<accession>A0A0U3HFF5</accession>
<dbReference type="SMR" id="A0A0U3HFF5"/>
<feature type="binding site" evidence="6">
    <location>
        <position position="293"/>
    </location>
    <ligand>
        <name>Zn(2+)</name>
        <dbReference type="ChEBI" id="CHEBI:29105"/>
    </ligand>
</feature>
<dbReference type="EMBL" id="CP013694">
    <property type="protein sequence ID" value="ALU29548.1"/>
    <property type="molecule type" value="Genomic_DNA"/>
</dbReference>
<dbReference type="NCBIfam" id="NF045487">
    <property type="entry name" value="ASRP"/>
    <property type="match status" value="1"/>
</dbReference>
<name>A0A0U3HFF5_9CREN</name>
<dbReference type="PANTHER" id="PTHR32114">
    <property type="entry name" value="ABC TRANSPORTER ABCH.3"/>
    <property type="match status" value="1"/>
</dbReference>
<evidence type="ECO:0000256" key="2">
    <source>
        <dbReference type="ARBA" id="ARBA00022741"/>
    </source>
</evidence>
<keyword evidence="2" id="KW-0547">Nucleotide-binding</keyword>
<dbReference type="RefSeq" id="WP_011276977.1">
    <property type="nucleotide sequence ID" value="NZ_BHWZ01000001.1"/>
</dbReference>
<dbReference type="AlphaFoldDB" id="A0A0U3HFF5"/>
<dbReference type="Proteomes" id="UP000065473">
    <property type="component" value="Chromosome"/>
</dbReference>
<dbReference type="GO" id="GO:0005524">
    <property type="term" value="F:ATP binding"/>
    <property type="evidence" value="ECO:0007669"/>
    <property type="project" value="UniProtKB-KW"/>
</dbReference>
<evidence type="ECO:0000259" key="8">
    <source>
        <dbReference type="PROSITE" id="PS51131"/>
    </source>
</evidence>
<dbReference type="SUPFAM" id="SSF52540">
    <property type="entry name" value="P-loop containing nucleoside triphosphate hydrolases"/>
    <property type="match status" value="2"/>
</dbReference>
<dbReference type="PANTHER" id="PTHR32114:SF2">
    <property type="entry name" value="ABC TRANSPORTER ABCH.3"/>
    <property type="match status" value="1"/>
</dbReference>
<dbReference type="OrthoDB" id="36891at2157"/>
<keyword evidence="5 7" id="KW-0175">Coiled coil</keyword>
<protein>
    <recommendedName>
        <fullName evidence="8">Zinc-hook domain-containing protein</fullName>
    </recommendedName>
</protein>
<dbReference type="SUPFAM" id="SSF75712">
    <property type="entry name" value="Rad50 coiled-coil Zn hook"/>
    <property type="match status" value="1"/>
</dbReference>
<dbReference type="Gene3D" id="3.40.50.300">
    <property type="entry name" value="P-loop containing nucleotide triphosphate hydrolases"/>
    <property type="match status" value="2"/>
</dbReference>
<dbReference type="InterPro" id="IPR013134">
    <property type="entry name" value="Zn_hook_RAD50"/>
</dbReference>